<gene>
    <name evidence="3" type="ORF">Fcan01_20092</name>
</gene>
<sequence length="321" mass="35465">MNVVYDLAIESGKAGAIAYVTSTVENHYRRKEAEVENSWPNVTTILFAIGFLVLGVPLITGWLGDQTPVVGAQERCLKLSFARVGSILVCLGPLSSQGLCGRTGLFSEINYFYPQNIAPPVDNMEDVDEDEEQEDNTPPEPDQPPPETDQPPPEPDQPPPEPDQPPPAVAEDPPGNIIMLHQGVTFNTRVRNAGPGMKALLLFVDQANSPFLLQQFRGILGNRMTDPTISFMYAMRMTQTSFHLAQDLLGAAPPVLLRNGRFDLGDVIVFEGANHRFRQYQAQGDQVPQLLDGLGAWLDAHLEHDDTTRHINPWPPFPRVL</sequence>
<dbReference type="AlphaFoldDB" id="A0A226DI23"/>
<keyword evidence="4" id="KW-1185">Reference proteome</keyword>
<dbReference type="EMBL" id="LNIX01000018">
    <property type="protein sequence ID" value="OXA44893.1"/>
    <property type="molecule type" value="Genomic_DNA"/>
</dbReference>
<proteinExistence type="predicted"/>
<evidence type="ECO:0000313" key="4">
    <source>
        <dbReference type="Proteomes" id="UP000198287"/>
    </source>
</evidence>
<accession>A0A226DI23</accession>
<evidence type="ECO:0000256" key="2">
    <source>
        <dbReference type="SAM" id="Phobius"/>
    </source>
</evidence>
<evidence type="ECO:0000256" key="1">
    <source>
        <dbReference type="SAM" id="MobiDB-lite"/>
    </source>
</evidence>
<comment type="caution">
    <text evidence="3">The sequence shown here is derived from an EMBL/GenBank/DDBJ whole genome shotgun (WGS) entry which is preliminary data.</text>
</comment>
<feature type="region of interest" description="Disordered" evidence="1">
    <location>
        <begin position="118"/>
        <end position="175"/>
    </location>
</feature>
<protein>
    <submittedName>
        <fullName evidence="3">Cell surface glycoprotein</fullName>
    </submittedName>
</protein>
<feature type="transmembrane region" description="Helical" evidence="2">
    <location>
        <begin position="45"/>
        <end position="64"/>
    </location>
</feature>
<keyword evidence="2" id="KW-1133">Transmembrane helix</keyword>
<feature type="compositionally biased region" description="Pro residues" evidence="1">
    <location>
        <begin position="138"/>
        <end position="168"/>
    </location>
</feature>
<evidence type="ECO:0000313" key="3">
    <source>
        <dbReference type="EMBL" id="OXA44893.1"/>
    </source>
</evidence>
<feature type="compositionally biased region" description="Acidic residues" evidence="1">
    <location>
        <begin position="123"/>
        <end position="137"/>
    </location>
</feature>
<keyword evidence="2" id="KW-0472">Membrane</keyword>
<reference evidence="3 4" key="1">
    <citation type="submission" date="2015-12" db="EMBL/GenBank/DDBJ databases">
        <title>The genome of Folsomia candida.</title>
        <authorList>
            <person name="Faddeeva A."/>
            <person name="Derks M.F."/>
            <person name="Anvar Y."/>
            <person name="Smit S."/>
            <person name="Van Straalen N."/>
            <person name="Roelofs D."/>
        </authorList>
    </citation>
    <scope>NUCLEOTIDE SEQUENCE [LARGE SCALE GENOMIC DNA]</scope>
    <source>
        <strain evidence="3 4">VU population</strain>
        <tissue evidence="3">Whole body</tissue>
    </source>
</reference>
<keyword evidence="2" id="KW-0812">Transmembrane</keyword>
<name>A0A226DI23_FOLCA</name>
<organism evidence="3 4">
    <name type="scientific">Folsomia candida</name>
    <name type="common">Springtail</name>
    <dbReference type="NCBI Taxonomy" id="158441"/>
    <lineage>
        <taxon>Eukaryota</taxon>
        <taxon>Metazoa</taxon>
        <taxon>Ecdysozoa</taxon>
        <taxon>Arthropoda</taxon>
        <taxon>Hexapoda</taxon>
        <taxon>Collembola</taxon>
        <taxon>Entomobryomorpha</taxon>
        <taxon>Isotomoidea</taxon>
        <taxon>Isotomidae</taxon>
        <taxon>Proisotominae</taxon>
        <taxon>Folsomia</taxon>
    </lineage>
</organism>
<dbReference type="Proteomes" id="UP000198287">
    <property type="component" value="Unassembled WGS sequence"/>
</dbReference>